<name>A0AAF0JAF8_9BASI</name>
<protein>
    <recommendedName>
        <fullName evidence="10">Endoplasmic reticulum membrane protein 65</fullName>
    </recommendedName>
</protein>
<keyword evidence="3 7" id="KW-0812">Transmembrane</keyword>
<feature type="region of interest" description="Disordered" evidence="6">
    <location>
        <begin position="631"/>
        <end position="656"/>
    </location>
</feature>
<gene>
    <name evidence="8" type="ORF">MCUN1_001098</name>
</gene>
<evidence type="ECO:0008006" key="10">
    <source>
        <dbReference type="Google" id="ProtNLM"/>
    </source>
</evidence>
<evidence type="ECO:0000256" key="2">
    <source>
        <dbReference type="ARBA" id="ARBA00008803"/>
    </source>
</evidence>
<evidence type="ECO:0000313" key="9">
    <source>
        <dbReference type="Proteomes" id="UP001219933"/>
    </source>
</evidence>
<comment type="similarity">
    <text evidence="2">Belongs to the TAPT1 family.</text>
</comment>
<sequence>MRPRSPAATSADDGLDMSTDASYDSDMWEDEDGPLEENWADDEGGTPSDAHRSVRACVREYRRGRKALLRSSARMIAVANGELDERPEIKRPEPKRPEPKRVRPNPVDMVLVLLGLRAPPGYDNASVSAATGFDRADAAPRATRPELSGPKIRSLWDHLLDEVQANSFDSVQELKWERVSNFMTIPLWIEKTMLLGCMICLNCFLYVFTILPLRFVIAWARWAQNSWAWLYTGQKRYLYASNKCDILKGLLIIQTCYIIARVTDASKMYHSVRGQDVVKLSVIFSVLEITDRLLCSFGQDVLDSLLSRHTLSRREDGTQGYVRLVLYYALSLAYMVMHSFVMLYQLVTLNVAINSYNNELLTLLLSNQFVEIKTSVFKRFEKEILFQLTCADIVERFQMAMILTAIALRNLIEVSGASGLSDAGVVGPLPTSFNVFPFFSVVSRTINPVLTVLLSELLVDWLKHAFVTKFNHIRPALYGRFMDVLCYDLLPHKGDPALPKGSFVDQSPIAARRLGFSVLPLSCVMVRLGFQIFSMINENAAEDELELDYASHEPQERAIRIGTWILFAAIGWTLLVMLKILLGVNLVSYASRRYASRHAREHEEQLNAKGRAPIGEVPAEAAQRTQLRSMVDRPEDNASSVGLYGQQPAGQKPKQTSLIDVSRYQMAGGRLW</sequence>
<reference evidence="8" key="1">
    <citation type="submission" date="2023-03" db="EMBL/GenBank/DDBJ databases">
        <title>Mating type loci evolution in Malassezia.</title>
        <authorList>
            <person name="Coelho M.A."/>
        </authorList>
    </citation>
    <scope>NUCLEOTIDE SEQUENCE</scope>
    <source>
        <strain evidence="8">CBS 11721</strain>
    </source>
</reference>
<keyword evidence="5 7" id="KW-0472">Membrane</keyword>
<evidence type="ECO:0000313" key="8">
    <source>
        <dbReference type="EMBL" id="WFD34261.1"/>
    </source>
</evidence>
<keyword evidence="4 7" id="KW-1133">Transmembrane helix</keyword>
<evidence type="ECO:0000256" key="7">
    <source>
        <dbReference type="SAM" id="Phobius"/>
    </source>
</evidence>
<dbReference type="InterPro" id="IPR008010">
    <property type="entry name" value="Tatp1"/>
</dbReference>
<feature type="transmembrane region" description="Helical" evidence="7">
    <location>
        <begin position="564"/>
        <end position="587"/>
    </location>
</feature>
<feature type="transmembrane region" description="Helical" evidence="7">
    <location>
        <begin position="193"/>
        <end position="217"/>
    </location>
</feature>
<dbReference type="AlphaFoldDB" id="A0AAF0JAF8"/>
<feature type="compositionally biased region" description="Acidic residues" evidence="6">
    <location>
        <begin position="26"/>
        <end position="44"/>
    </location>
</feature>
<dbReference type="PANTHER" id="PTHR13317">
    <property type="entry name" value="TRANSMEMBRANE ANTERIOR POSTERIOR TRANSFORMATION PROTEIN 1 HOMOLOG"/>
    <property type="match status" value="1"/>
</dbReference>
<evidence type="ECO:0000256" key="4">
    <source>
        <dbReference type="ARBA" id="ARBA00022989"/>
    </source>
</evidence>
<evidence type="ECO:0000256" key="1">
    <source>
        <dbReference type="ARBA" id="ARBA00004141"/>
    </source>
</evidence>
<dbReference type="GO" id="GO:0005789">
    <property type="term" value="C:endoplasmic reticulum membrane"/>
    <property type="evidence" value="ECO:0007669"/>
    <property type="project" value="TreeGrafter"/>
</dbReference>
<dbReference type="Pfam" id="PF05346">
    <property type="entry name" value="DUF747"/>
    <property type="match status" value="1"/>
</dbReference>
<evidence type="ECO:0000256" key="6">
    <source>
        <dbReference type="SAM" id="MobiDB-lite"/>
    </source>
</evidence>
<comment type="subcellular location">
    <subcellularLocation>
        <location evidence="1">Membrane</location>
        <topology evidence="1">Multi-pass membrane protein</topology>
    </subcellularLocation>
</comment>
<organism evidence="8 9">
    <name type="scientific">Malassezia cuniculi</name>
    <dbReference type="NCBI Taxonomy" id="948313"/>
    <lineage>
        <taxon>Eukaryota</taxon>
        <taxon>Fungi</taxon>
        <taxon>Dikarya</taxon>
        <taxon>Basidiomycota</taxon>
        <taxon>Ustilaginomycotina</taxon>
        <taxon>Malasseziomycetes</taxon>
        <taxon>Malasseziales</taxon>
        <taxon>Malasseziaceae</taxon>
        <taxon>Malassezia</taxon>
    </lineage>
</organism>
<dbReference type="Proteomes" id="UP001219933">
    <property type="component" value="Chromosome 2"/>
</dbReference>
<proteinExistence type="inferred from homology"/>
<dbReference type="PANTHER" id="PTHR13317:SF4">
    <property type="entry name" value="TRANSMEMBRANE ANTERIOR POSTERIOR TRANSFORMATION PROTEIN 1 HOMOLOG"/>
    <property type="match status" value="1"/>
</dbReference>
<feature type="transmembrane region" description="Helical" evidence="7">
    <location>
        <begin position="324"/>
        <end position="347"/>
    </location>
</feature>
<keyword evidence="9" id="KW-1185">Reference proteome</keyword>
<feature type="region of interest" description="Disordered" evidence="6">
    <location>
        <begin position="1"/>
        <end position="53"/>
    </location>
</feature>
<accession>A0AAF0JAF8</accession>
<dbReference type="EMBL" id="CP119878">
    <property type="protein sequence ID" value="WFD34261.1"/>
    <property type="molecule type" value="Genomic_DNA"/>
</dbReference>
<evidence type="ECO:0000256" key="3">
    <source>
        <dbReference type="ARBA" id="ARBA00022692"/>
    </source>
</evidence>
<evidence type="ECO:0000256" key="5">
    <source>
        <dbReference type="ARBA" id="ARBA00023136"/>
    </source>
</evidence>